<evidence type="ECO:0000313" key="1">
    <source>
        <dbReference type="EMBL" id="NGO66584.1"/>
    </source>
</evidence>
<dbReference type="EMBL" id="JAAKZH010000012">
    <property type="protein sequence ID" value="NGO66584.1"/>
    <property type="molecule type" value="Genomic_DNA"/>
</dbReference>
<comment type="caution">
    <text evidence="1">The sequence shown here is derived from an EMBL/GenBank/DDBJ whole genome shotgun (WGS) entry which is preliminary data.</text>
</comment>
<gene>
    <name evidence="1" type="ORF">G6N76_23230</name>
</gene>
<proteinExistence type="predicted"/>
<protein>
    <submittedName>
        <fullName evidence="1">Uncharacterized protein</fullName>
    </submittedName>
</protein>
<sequence length="125" mass="14223">MAKRKITIIDGGSAEYWRQRTEGFRLIREAEEAAERLASAPMYLHGGYDENGDVIAIENLRPDDEFDEAIRAVVANETAFSILVAQERTRIGNRLVKEVVAELEQMDDDLVEHRLGDTLWETDTD</sequence>
<reference evidence="1 2" key="1">
    <citation type="submission" date="2020-02" db="EMBL/GenBank/DDBJ databases">
        <title>Genome sequence of the type strain CCBAU10050 of Rhizobium daejeonense.</title>
        <authorList>
            <person name="Gao J."/>
            <person name="Sun J."/>
        </authorList>
    </citation>
    <scope>NUCLEOTIDE SEQUENCE [LARGE SCALE GENOMIC DNA]</scope>
    <source>
        <strain evidence="1 2">CCBAU10050</strain>
    </source>
</reference>
<dbReference type="RefSeq" id="WP_163906387.1">
    <property type="nucleotide sequence ID" value="NZ_CP048428.1"/>
</dbReference>
<evidence type="ECO:0000313" key="2">
    <source>
        <dbReference type="Proteomes" id="UP000477849"/>
    </source>
</evidence>
<dbReference type="AlphaFoldDB" id="A0A6M1RXM4"/>
<organism evidence="1 2">
    <name type="scientific">Rhizobium daejeonense</name>
    <dbReference type="NCBI Taxonomy" id="240521"/>
    <lineage>
        <taxon>Bacteria</taxon>
        <taxon>Pseudomonadati</taxon>
        <taxon>Pseudomonadota</taxon>
        <taxon>Alphaproteobacteria</taxon>
        <taxon>Hyphomicrobiales</taxon>
        <taxon>Rhizobiaceae</taxon>
        <taxon>Rhizobium/Agrobacterium group</taxon>
        <taxon>Rhizobium</taxon>
    </lineage>
</organism>
<dbReference type="Proteomes" id="UP000477849">
    <property type="component" value="Unassembled WGS sequence"/>
</dbReference>
<name>A0A6M1RXM4_9HYPH</name>
<accession>A0A6M1RXM4</accession>
<keyword evidence="2" id="KW-1185">Reference proteome</keyword>